<dbReference type="EMBL" id="JAVTLL010000052">
    <property type="protein sequence ID" value="MDT7847529.1"/>
    <property type="molecule type" value="Genomic_DNA"/>
</dbReference>
<proteinExistence type="predicted"/>
<dbReference type="Proteomes" id="UP001257948">
    <property type="component" value="Unassembled WGS sequence"/>
</dbReference>
<dbReference type="InterPro" id="IPR036390">
    <property type="entry name" value="WH_DNA-bd_sf"/>
</dbReference>
<dbReference type="InterPro" id="IPR036388">
    <property type="entry name" value="WH-like_DNA-bd_sf"/>
</dbReference>
<dbReference type="Gene3D" id="1.10.10.10">
    <property type="entry name" value="Winged helix-like DNA-binding domain superfamily/Winged helix DNA-binding domain"/>
    <property type="match status" value="1"/>
</dbReference>
<sequence length="75" mass="8626">MYAMMPTDRAGAVRMTGQELAAEVNMTPTVFSRMRRQLVEAGWLEQSDRFSNIVYYRLTPRATGEENVVPMRRAL</sequence>
<organism evidence="1 2">
    <name type="scientific">Streptomyces justiciae</name>
    <dbReference type="NCBI Taxonomy" id="2780140"/>
    <lineage>
        <taxon>Bacteria</taxon>
        <taxon>Bacillati</taxon>
        <taxon>Actinomycetota</taxon>
        <taxon>Actinomycetes</taxon>
        <taxon>Kitasatosporales</taxon>
        <taxon>Streptomycetaceae</taxon>
        <taxon>Streptomyces</taxon>
    </lineage>
</organism>
<evidence type="ECO:0000313" key="2">
    <source>
        <dbReference type="Proteomes" id="UP001257948"/>
    </source>
</evidence>
<evidence type="ECO:0000313" key="1">
    <source>
        <dbReference type="EMBL" id="MDT7847529.1"/>
    </source>
</evidence>
<gene>
    <name evidence="1" type="ORF">RQC66_43140</name>
</gene>
<dbReference type="RefSeq" id="WP_228049661.1">
    <property type="nucleotide sequence ID" value="NZ_JADDXU010000036.1"/>
</dbReference>
<comment type="caution">
    <text evidence="1">The sequence shown here is derived from an EMBL/GenBank/DDBJ whole genome shotgun (WGS) entry which is preliminary data.</text>
</comment>
<keyword evidence="2" id="KW-1185">Reference proteome</keyword>
<reference evidence="2" key="1">
    <citation type="submission" date="2023-07" db="EMBL/GenBank/DDBJ databases">
        <title>Draft genome sequence of the endophytic actinobacterium Streptomyces justiciae WPN32, a potential antibiotic producer.</title>
        <authorList>
            <person name="Yasawong M."/>
            <person name="Pana W."/>
            <person name="Ganta P."/>
            <person name="Santapan N."/>
            <person name="Songngamsuk T."/>
            <person name="Phatcharaharikarn M."/>
            <person name="Kerdtoob S."/>
            <person name="Nantapong N."/>
        </authorList>
    </citation>
    <scope>NUCLEOTIDE SEQUENCE [LARGE SCALE GENOMIC DNA]</scope>
    <source>
        <strain evidence="2">WPN32</strain>
    </source>
</reference>
<dbReference type="SUPFAM" id="SSF46785">
    <property type="entry name" value="Winged helix' DNA-binding domain"/>
    <property type="match status" value="1"/>
</dbReference>
<protein>
    <submittedName>
        <fullName evidence="1">Replication initiation protein, RepL2</fullName>
    </submittedName>
</protein>
<name>A0ABU3M7P9_9ACTN</name>
<accession>A0ABU3M7P9</accession>